<evidence type="ECO:0000313" key="4">
    <source>
        <dbReference type="Proteomes" id="UP001596083"/>
    </source>
</evidence>
<feature type="domain" description="A-factor biosynthesis hotdog" evidence="2">
    <location>
        <begin position="207"/>
        <end position="325"/>
    </location>
</feature>
<dbReference type="NCBIfam" id="NF041195">
    <property type="entry name" value="ScbA_BarX_GamBu"/>
    <property type="match status" value="1"/>
</dbReference>
<organism evidence="3 4">
    <name type="scientific">Streptomyces gamaensis</name>
    <dbReference type="NCBI Taxonomy" id="1763542"/>
    <lineage>
        <taxon>Bacteria</taxon>
        <taxon>Bacillati</taxon>
        <taxon>Actinomycetota</taxon>
        <taxon>Actinomycetes</taxon>
        <taxon>Kitasatosporales</taxon>
        <taxon>Streptomycetaceae</taxon>
        <taxon>Streptomyces</taxon>
    </lineage>
</organism>
<keyword evidence="4" id="KW-1185">Reference proteome</keyword>
<sequence>MIQTTRSPDCTPNSCVLTGSSTIPAQRGGDRPASRVPKEYVHLSFEDKVYVTDWQRLDATRFLVTAVWRAGTSTSVPGGRHRHESVIAAQTVRQASLLLAHAEFGAPLKHQVLLRGFDFAFDPRRPGAVEQDAHLAIEVTCAPTGSRAGRTTGLRLTLDITCDGEPFGSARTAFEWIPPAVYRRLRGDHVEAVREQPPLPAPVPPHLVGRETEAEVVLSPLHGASEGPGRWLLRGDFTHVALFDHPVDHLPGLVMIEAAHQAARLVTAPEVFVPESVETTFDRYVEFDAPCTIDAERVADSAPGTTAVRVTGYQGGELAFTCVLTGASGPARGL</sequence>
<proteinExistence type="predicted"/>
<protein>
    <submittedName>
        <fullName evidence="3">ScbA/BarX family gamma-butyrolactone biosynthesis protein</fullName>
    </submittedName>
</protein>
<feature type="domain" description="A-factor biosynthesis hotdog" evidence="2">
    <location>
        <begin position="40"/>
        <end position="172"/>
    </location>
</feature>
<feature type="compositionally biased region" description="Polar residues" evidence="1">
    <location>
        <begin position="1"/>
        <end position="24"/>
    </location>
</feature>
<dbReference type="InterPro" id="IPR047757">
    <property type="entry name" value="AfsA-like"/>
</dbReference>
<gene>
    <name evidence="3" type="ORF">ACFP1Z_10015</name>
</gene>
<dbReference type="RefSeq" id="WP_390315643.1">
    <property type="nucleotide sequence ID" value="NZ_JBHSPB010000005.1"/>
</dbReference>
<dbReference type="SUPFAM" id="SSF54637">
    <property type="entry name" value="Thioesterase/thiol ester dehydrase-isomerase"/>
    <property type="match status" value="1"/>
</dbReference>
<name>A0ABW0Z291_9ACTN</name>
<comment type="caution">
    <text evidence="3">The sequence shown here is derived from an EMBL/GenBank/DDBJ whole genome shotgun (WGS) entry which is preliminary data.</text>
</comment>
<dbReference type="EMBL" id="JBHSPB010000005">
    <property type="protein sequence ID" value="MFC5720495.1"/>
    <property type="molecule type" value="Genomic_DNA"/>
</dbReference>
<evidence type="ECO:0000259" key="2">
    <source>
        <dbReference type="Pfam" id="PF03756"/>
    </source>
</evidence>
<dbReference type="InterPro" id="IPR029069">
    <property type="entry name" value="HotDog_dom_sf"/>
</dbReference>
<accession>A0ABW0Z291</accession>
<evidence type="ECO:0000313" key="3">
    <source>
        <dbReference type="EMBL" id="MFC5720495.1"/>
    </source>
</evidence>
<reference evidence="4" key="1">
    <citation type="journal article" date="2019" name="Int. J. Syst. Evol. Microbiol.">
        <title>The Global Catalogue of Microorganisms (GCM) 10K type strain sequencing project: providing services to taxonomists for standard genome sequencing and annotation.</title>
        <authorList>
            <consortium name="The Broad Institute Genomics Platform"/>
            <consortium name="The Broad Institute Genome Sequencing Center for Infectious Disease"/>
            <person name="Wu L."/>
            <person name="Ma J."/>
        </authorList>
    </citation>
    <scope>NUCLEOTIDE SEQUENCE [LARGE SCALE GENOMIC DNA]</scope>
    <source>
        <strain evidence="4">CGMCC 4.7304</strain>
    </source>
</reference>
<dbReference type="Proteomes" id="UP001596083">
    <property type="component" value="Unassembled WGS sequence"/>
</dbReference>
<dbReference type="Pfam" id="PF03756">
    <property type="entry name" value="AfsA"/>
    <property type="match status" value="2"/>
</dbReference>
<evidence type="ECO:0000256" key="1">
    <source>
        <dbReference type="SAM" id="MobiDB-lite"/>
    </source>
</evidence>
<dbReference type="InterPro" id="IPR005509">
    <property type="entry name" value="AfsA_hotdog_dom"/>
</dbReference>
<feature type="region of interest" description="Disordered" evidence="1">
    <location>
        <begin position="1"/>
        <end position="34"/>
    </location>
</feature>